<protein>
    <submittedName>
        <fullName evidence="3">DUF1674 domain-containing protein</fullName>
    </submittedName>
</protein>
<dbReference type="Pfam" id="PF07896">
    <property type="entry name" value="DUF1674"/>
    <property type="match status" value="1"/>
</dbReference>
<keyword evidence="4" id="KW-1185">Reference proteome</keyword>
<name>A0A2A4HZQ4_9SPHN</name>
<feature type="compositionally biased region" description="Basic and acidic residues" evidence="2">
    <location>
        <begin position="25"/>
        <end position="40"/>
    </location>
</feature>
<gene>
    <name evidence="3" type="ORF">COA17_09740</name>
</gene>
<organism evidence="3 4">
    <name type="scientific">Sphingomonas ginsenosidimutans</name>
    <dbReference type="NCBI Taxonomy" id="862134"/>
    <lineage>
        <taxon>Bacteria</taxon>
        <taxon>Pseudomonadati</taxon>
        <taxon>Pseudomonadota</taxon>
        <taxon>Alphaproteobacteria</taxon>
        <taxon>Sphingomonadales</taxon>
        <taxon>Sphingomonadaceae</taxon>
        <taxon>Sphingomonas</taxon>
    </lineage>
</organism>
<reference evidence="3 4" key="1">
    <citation type="submission" date="2017-09" db="EMBL/GenBank/DDBJ databases">
        <title>Sphingomonas ginsenosidimutans KACC 14949, whole genome shotgun sequence.</title>
        <authorList>
            <person name="Feng G."/>
            <person name="Zhu H."/>
        </authorList>
    </citation>
    <scope>NUCLEOTIDE SEQUENCE [LARGE SCALE GENOMIC DNA]</scope>
    <source>
        <strain evidence="3 4">KACC 14949</strain>
    </source>
</reference>
<comment type="caution">
    <text evidence="3">The sequence shown here is derived from an EMBL/GenBank/DDBJ whole genome shotgun (WGS) entry which is preliminary data.</text>
</comment>
<sequence length="53" mass="6018">MGKRPDHVTPPDYLTPNTPVPEPEPIERPDHDPLGRDPVRFGDWELKGIAVDF</sequence>
<evidence type="ECO:0000313" key="3">
    <source>
        <dbReference type="EMBL" id="PCG09158.1"/>
    </source>
</evidence>
<dbReference type="RefSeq" id="WP_096612027.1">
    <property type="nucleotide sequence ID" value="NZ_NWVD01000003.1"/>
</dbReference>
<comment type="similarity">
    <text evidence="1">Belongs to the SDHAF4 family.</text>
</comment>
<dbReference type="InterPro" id="IPR012875">
    <property type="entry name" value="SDHF4"/>
</dbReference>
<dbReference type="AlphaFoldDB" id="A0A2A4HZQ4"/>
<dbReference type="Proteomes" id="UP000218784">
    <property type="component" value="Unassembled WGS sequence"/>
</dbReference>
<evidence type="ECO:0000256" key="2">
    <source>
        <dbReference type="SAM" id="MobiDB-lite"/>
    </source>
</evidence>
<accession>A0A2A4HZQ4</accession>
<evidence type="ECO:0000313" key="4">
    <source>
        <dbReference type="Proteomes" id="UP000218784"/>
    </source>
</evidence>
<feature type="region of interest" description="Disordered" evidence="2">
    <location>
        <begin position="1"/>
        <end position="40"/>
    </location>
</feature>
<evidence type="ECO:0000256" key="1">
    <source>
        <dbReference type="ARBA" id="ARBA00005701"/>
    </source>
</evidence>
<dbReference type="EMBL" id="NWVD01000003">
    <property type="protein sequence ID" value="PCG09158.1"/>
    <property type="molecule type" value="Genomic_DNA"/>
</dbReference>
<proteinExistence type="inferred from homology"/>